<feature type="signal peptide" evidence="1">
    <location>
        <begin position="1"/>
        <end position="18"/>
    </location>
</feature>
<name>A0ABU8VGJ6_9BURK</name>
<comment type="caution">
    <text evidence="2">The sequence shown here is derived from an EMBL/GenBank/DDBJ whole genome shotgun (WGS) entry which is preliminary data.</text>
</comment>
<protein>
    <submittedName>
        <fullName evidence="2">Uncharacterized protein</fullName>
    </submittedName>
</protein>
<evidence type="ECO:0000313" key="2">
    <source>
        <dbReference type="EMBL" id="MEJ8812789.1"/>
    </source>
</evidence>
<gene>
    <name evidence="2" type="ORF">WKW77_17005</name>
</gene>
<proteinExistence type="predicted"/>
<sequence>MNTTWNFILAGAVTLACAAGVIDGEAAKGELRLAEAATSISAGSATLDLLAGATTAVATAAR</sequence>
<accession>A0ABU8VGJ6</accession>
<reference evidence="2 3" key="1">
    <citation type="submission" date="2024-03" db="EMBL/GenBank/DDBJ databases">
        <title>Novel species of the genus Variovorax.</title>
        <authorList>
            <person name="Liu Q."/>
            <person name="Xin Y.-H."/>
        </authorList>
    </citation>
    <scope>NUCLEOTIDE SEQUENCE [LARGE SCALE GENOMIC DNA]</scope>
    <source>
        <strain evidence="2 3">KACC 18899</strain>
    </source>
</reference>
<organism evidence="2 3">
    <name type="scientific">Variovorax ureilyticus</name>
    <dbReference type="NCBI Taxonomy" id="1836198"/>
    <lineage>
        <taxon>Bacteria</taxon>
        <taxon>Pseudomonadati</taxon>
        <taxon>Pseudomonadota</taxon>
        <taxon>Betaproteobacteria</taxon>
        <taxon>Burkholderiales</taxon>
        <taxon>Comamonadaceae</taxon>
        <taxon>Variovorax</taxon>
    </lineage>
</organism>
<dbReference type="EMBL" id="JBBKZU010000007">
    <property type="protein sequence ID" value="MEJ8812789.1"/>
    <property type="molecule type" value="Genomic_DNA"/>
</dbReference>
<evidence type="ECO:0000256" key="1">
    <source>
        <dbReference type="SAM" id="SignalP"/>
    </source>
</evidence>
<keyword evidence="3" id="KW-1185">Reference proteome</keyword>
<dbReference type="Proteomes" id="UP001365846">
    <property type="component" value="Unassembled WGS sequence"/>
</dbReference>
<feature type="chain" id="PRO_5046513036" evidence="1">
    <location>
        <begin position="19"/>
        <end position="62"/>
    </location>
</feature>
<evidence type="ECO:0000313" key="3">
    <source>
        <dbReference type="Proteomes" id="UP001365846"/>
    </source>
</evidence>
<dbReference type="RefSeq" id="WP_340358043.1">
    <property type="nucleotide sequence ID" value="NZ_JBBKZU010000007.1"/>
</dbReference>
<keyword evidence="1" id="KW-0732">Signal</keyword>